<proteinExistence type="predicted"/>
<accession>A0A4R7BX21</accession>
<gene>
    <name evidence="1" type="ORF">EV668_3349</name>
</gene>
<dbReference type="PANTHER" id="PTHR30143">
    <property type="entry name" value="ACID HYDRATASE"/>
    <property type="match status" value="1"/>
</dbReference>
<dbReference type="RefSeq" id="WP_133771937.1">
    <property type="nucleotide sequence ID" value="NZ_SNZR01000013.1"/>
</dbReference>
<reference evidence="1 2" key="1">
    <citation type="submission" date="2019-03" db="EMBL/GenBank/DDBJ databases">
        <title>Genomic Encyclopedia of Type Strains, Phase IV (KMG-IV): sequencing the most valuable type-strain genomes for metagenomic binning, comparative biology and taxonomic classification.</title>
        <authorList>
            <person name="Goeker M."/>
        </authorList>
    </citation>
    <scope>NUCLEOTIDE SEQUENCE [LARGE SCALE GENOMIC DNA]</scope>
    <source>
        <strain evidence="1 2">DSM 25903</strain>
    </source>
</reference>
<dbReference type="PANTHER" id="PTHR30143:SF0">
    <property type="entry name" value="2-KETO-4-PENTENOATE HYDRATASE"/>
    <property type="match status" value="1"/>
</dbReference>
<dbReference type="InterPro" id="IPR036663">
    <property type="entry name" value="Fumarylacetoacetase_C_sf"/>
</dbReference>
<evidence type="ECO:0000313" key="1">
    <source>
        <dbReference type="EMBL" id="TDR90498.1"/>
    </source>
</evidence>
<dbReference type="GO" id="GO:0005737">
    <property type="term" value="C:cytoplasm"/>
    <property type="evidence" value="ECO:0007669"/>
    <property type="project" value="TreeGrafter"/>
</dbReference>
<name>A0A4R7BX21_9HYPH</name>
<dbReference type="AlphaFoldDB" id="A0A4R7BX21"/>
<sequence length="244" mass="25472">MTDFAPASAAEALLAARRDRNPIPIPVTGPRDEAEAYAVQDEVARGLGAPGAWKVGGGAAAPIAQGLVRPSPCRWPGGEFIRRGIEAEIAFRIGRDLATDGRMPSRDEIRAAIGSVHAAIEIADSRFDTWPSQAKLWALADNMSNGGFVHAPEGLPYDGRPLGRHQVTVTADGREVFAAEGVNAGGEPFELLVQLVGLSRTRGGVQAGCYVTTGSLCGIVFVEPSAAVVAEIAGFGRVEIDFGA</sequence>
<organism evidence="1 2">
    <name type="scientific">Enterovirga rhinocerotis</name>
    <dbReference type="NCBI Taxonomy" id="1339210"/>
    <lineage>
        <taxon>Bacteria</taxon>
        <taxon>Pseudomonadati</taxon>
        <taxon>Pseudomonadota</taxon>
        <taxon>Alphaproteobacteria</taxon>
        <taxon>Hyphomicrobiales</taxon>
        <taxon>Methylobacteriaceae</taxon>
        <taxon>Enterovirga</taxon>
    </lineage>
</organism>
<dbReference type="SUPFAM" id="SSF56529">
    <property type="entry name" value="FAH"/>
    <property type="match status" value="1"/>
</dbReference>
<dbReference type="OrthoDB" id="9792137at2"/>
<evidence type="ECO:0000313" key="2">
    <source>
        <dbReference type="Proteomes" id="UP000295122"/>
    </source>
</evidence>
<comment type="caution">
    <text evidence="1">The sequence shown here is derived from an EMBL/GenBank/DDBJ whole genome shotgun (WGS) entry which is preliminary data.</text>
</comment>
<protein>
    <submittedName>
        <fullName evidence="1">2-keto-4-pentenoate hydratase</fullName>
    </submittedName>
</protein>
<dbReference type="Gene3D" id="3.90.850.10">
    <property type="entry name" value="Fumarylacetoacetase-like, C-terminal domain"/>
    <property type="match status" value="1"/>
</dbReference>
<dbReference type="EMBL" id="SNZR01000013">
    <property type="protein sequence ID" value="TDR90498.1"/>
    <property type="molecule type" value="Genomic_DNA"/>
</dbReference>
<dbReference type="Proteomes" id="UP000295122">
    <property type="component" value="Unassembled WGS sequence"/>
</dbReference>
<dbReference type="GO" id="GO:0008684">
    <property type="term" value="F:2-oxopent-4-enoate hydratase activity"/>
    <property type="evidence" value="ECO:0007669"/>
    <property type="project" value="TreeGrafter"/>
</dbReference>
<dbReference type="InterPro" id="IPR050772">
    <property type="entry name" value="Hydratase-Decarb/MhpD_sf"/>
</dbReference>
<keyword evidence="2" id="KW-1185">Reference proteome</keyword>